<evidence type="ECO:0000313" key="2">
    <source>
        <dbReference type="EMBL" id="GAA4969919.1"/>
    </source>
</evidence>
<dbReference type="Proteomes" id="UP001500610">
    <property type="component" value="Unassembled WGS sequence"/>
</dbReference>
<feature type="region of interest" description="Disordered" evidence="1">
    <location>
        <begin position="1"/>
        <end position="187"/>
    </location>
</feature>
<keyword evidence="3" id="KW-1185">Reference proteome</keyword>
<evidence type="ECO:0000256" key="1">
    <source>
        <dbReference type="SAM" id="MobiDB-lite"/>
    </source>
</evidence>
<name>A0ABP9HFV1_9ACTN</name>
<protein>
    <submittedName>
        <fullName evidence="2">Uncharacterized protein</fullName>
    </submittedName>
</protein>
<organism evidence="2 3">
    <name type="scientific">Streptomyces hyderabadensis</name>
    <dbReference type="NCBI Taxonomy" id="598549"/>
    <lineage>
        <taxon>Bacteria</taxon>
        <taxon>Bacillati</taxon>
        <taxon>Actinomycetota</taxon>
        <taxon>Actinomycetes</taxon>
        <taxon>Kitasatosporales</taxon>
        <taxon>Streptomycetaceae</taxon>
        <taxon>Streptomyces</taxon>
    </lineage>
</organism>
<dbReference type="EMBL" id="BAABIV010000001">
    <property type="protein sequence ID" value="GAA4969919.1"/>
    <property type="molecule type" value="Genomic_DNA"/>
</dbReference>
<reference evidence="3" key="1">
    <citation type="journal article" date="2019" name="Int. J. Syst. Evol. Microbiol.">
        <title>The Global Catalogue of Microorganisms (GCM) 10K type strain sequencing project: providing services to taxonomists for standard genome sequencing and annotation.</title>
        <authorList>
            <consortium name="The Broad Institute Genomics Platform"/>
            <consortium name="The Broad Institute Genome Sequencing Center for Infectious Disease"/>
            <person name="Wu L."/>
            <person name="Ma J."/>
        </authorList>
    </citation>
    <scope>NUCLEOTIDE SEQUENCE [LARGE SCALE GENOMIC DNA]</scope>
    <source>
        <strain evidence="3">JCM 17657</strain>
    </source>
</reference>
<evidence type="ECO:0000313" key="3">
    <source>
        <dbReference type="Proteomes" id="UP001500610"/>
    </source>
</evidence>
<accession>A0ABP9HFV1</accession>
<comment type="caution">
    <text evidence="2">The sequence shown here is derived from an EMBL/GenBank/DDBJ whole genome shotgun (WGS) entry which is preliminary data.</text>
</comment>
<proteinExistence type="predicted"/>
<feature type="compositionally biased region" description="Low complexity" evidence="1">
    <location>
        <begin position="20"/>
        <end position="30"/>
    </location>
</feature>
<gene>
    <name evidence="2" type="ORF">GCM10023257_02090</name>
</gene>
<sequence>MTAPHSPTAQVAAQAGHRTGGPAQTAPPTGGRRGQPHRTGVATADKSHHTRVTAPHSPTAHVAAQAGHRTGWPAQTAPPTGGRRGQPHHTRATAPDSPTAHVAAQAGHRTGWPTQTAPPTGGRRGQPHRTGVATADKSHHTRVTAPHSPTAQVAAQAGHRTGWPTQTAPPTGGRRGQPRLIGGRGRRSRRIGGRRVRGGSGFRGAFVFRGPGFVVGVTSPCPVRQCAVA</sequence>
<feature type="compositionally biased region" description="Polar residues" evidence="1">
    <location>
        <begin position="1"/>
        <end position="11"/>
    </location>
</feature>